<dbReference type="AlphaFoldDB" id="A0AAN9XZG2"/>
<evidence type="ECO:0008006" key="7">
    <source>
        <dbReference type="Google" id="ProtNLM"/>
    </source>
</evidence>
<proteinExistence type="predicted"/>
<sequence length="233" mass="27407">MGKVLFTVREDIKLVEVVKKYPCLYDVTTFKDQFEKDAAFKEVARYVKRSEEDCKKRWRNIKDTYKKRLRRGTSTNTSSKGKQWTLAPMLSFLDSVIYRQQSKTHYQHDLYVSSSDEETPICETIMIDEDIKPSLLLNETSISSNENINQIEDLFQQPTCPHEKRIDKVLERMEVRLDETEDIIRNFSQNQEDDVDLFFKSIAMSVKKLSPELICEAKLRSLKMISELENTIL</sequence>
<dbReference type="Proteomes" id="UP001367676">
    <property type="component" value="Unassembled WGS sequence"/>
</dbReference>
<dbReference type="Gene3D" id="1.10.10.60">
    <property type="entry name" value="Homeodomain-like"/>
    <property type="match status" value="1"/>
</dbReference>
<dbReference type="InterPro" id="IPR039353">
    <property type="entry name" value="TF_Adf1"/>
</dbReference>
<dbReference type="PANTHER" id="PTHR12243">
    <property type="entry name" value="MADF DOMAIN TRANSCRIPTION FACTOR"/>
    <property type="match status" value="1"/>
</dbReference>
<dbReference type="PROSITE" id="PS51029">
    <property type="entry name" value="MADF"/>
    <property type="match status" value="1"/>
</dbReference>
<dbReference type="PROSITE" id="PS50090">
    <property type="entry name" value="MYB_LIKE"/>
    <property type="match status" value="1"/>
</dbReference>
<protein>
    <recommendedName>
        <fullName evidence="7">Transcription factor Adf-1</fullName>
    </recommendedName>
</protein>
<dbReference type="SMART" id="SM00717">
    <property type="entry name" value="SANT"/>
    <property type="match status" value="1"/>
</dbReference>
<dbReference type="GO" id="GO:0005634">
    <property type="term" value="C:nucleus"/>
    <property type="evidence" value="ECO:0007669"/>
    <property type="project" value="UniProtKB-SubCell"/>
</dbReference>
<gene>
    <name evidence="5" type="ORF">V9T40_011374</name>
</gene>
<dbReference type="GO" id="GO:0005667">
    <property type="term" value="C:transcription regulator complex"/>
    <property type="evidence" value="ECO:0007669"/>
    <property type="project" value="TreeGrafter"/>
</dbReference>
<keyword evidence="6" id="KW-1185">Reference proteome</keyword>
<dbReference type="InterPro" id="IPR006578">
    <property type="entry name" value="MADF-dom"/>
</dbReference>
<reference evidence="5 6" key="1">
    <citation type="submission" date="2024-03" db="EMBL/GenBank/DDBJ databases">
        <title>Adaptation during the transition from Ophiocordyceps entomopathogen to insect associate is accompanied by gene loss and intensified selection.</title>
        <authorList>
            <person name="Ward C.M."/>
            <person name="Onetto C.A."/>
            <person name="Borneman A.R."/>
        </authorList>
    </citation>
    <scope>NUCLEOTIDE SEQUENCE [LARGE SCALE GENOMIC DNA]</scope>
    <source>
        <strain evidence="5">AWRI1</strain>
        <tissue evidence="5">Single Adult Female</tissue>
    </source>
</reference>
<evidence type="ECO:0000313" key="6">
    <source>
        <dbReference type="Proteomes" id="UP001367676"/>
    </source>
</evidence>
<dbReference type="CDD" id="cd00167">
    <property type="entry name" value="SANT"/>
    <property type="match status" value="1"/>
</dbReference>
<evidence type="ECO:0000259" key="4">
    <source>
        <dbReference type="PROSITE" id="PS51031"/>
    </source>
</evidence>
<feature type="domain" description="BESS" evidence="4">
    <location>
        <begin position="192"/>
        <end position="231"/>
    </location>
</feature>
<dbReference type="SMART" id="SM00595">
    <property type="entry name" value="MADF"/>
    <property type="match status" value="1"/>
</dbReference>
<evidence type="ECO:0000259" key="2">
    <source>
        <dbReference type="PROSITE" id="PS50090"/>
    </source>
</evidence>
<comment type="caution">
    <text evidence="5">The sequence shown here is derived from an EMBL/GenBank/DDBJ whole genome shotgun (WGS) entry which is preliminary data.</text>
</comment>
<evidence type="ECO:0000313" key="5">
    <source>
        <dbReference type="EMBL" id="KAK7574183.1"/>
    </source>
</evidence>
<accession>A0AAN9XZG2</accession>
<dbReference type="PANTHER" id="PTHR12243:SF67">
    <property type="entry name" value="COREPRESSOR OF PANGOLIN, ISOFORM A-RELATED"/>
    <property type="match status" value="1"/>
</dbReference>
<keyword evidence="1" id="KW-0539">Nucleus</keyword>
<name>A0AAN9XZG2_9HEMI</name>
<dbReference type="InterPro" id="IPR001005">
    <property type="entry name" value="SANT/Myb"/>
</dbReference>
<dbReference type="InterPro" id="IPR004210">
    <property type="entry name" value="BESS_motif"/>
</dbReference>
<dbReference type="EMBL" id="JBBCAQ010000037">
    <property type="protein sequence ID" value="KAK7574183.1"/>
    <property type="molecule type" value="Genomic_DNA"/>
</dbReference>
<dbReference type="GO" id="GO:0003677">
    <property type="term" value="F:DNA binding"/>
    <property type="evidence" value="ECO:0007669"/>
    <property type="project" value="InterPro"/>
</dbReference>
<dbReference type="GO" id="GO:0006357">
    <property type="term" value="P:regulation of transcription by RNA polymerase II"/>
    <property type="evidence" value="ECO:0007669"/>
    <property type="project" value="TreeGrafter"/>
</dbReference>
<evidence type="ECO:0000259" key="3">
    <source>
        <dbReference type="PROSITE" id="PS51029"/>
    </source>
</evidence>
<feature type="domain" description="Myb-like" evidence="2">
    <location>
        <begin position="1"/>
        <end position="62"/>
    </location>
</feature>
<evidence type="ECO:0000256" key="1">
    <source>
        <dbReference type="PROSITE-ProRule" id="PRU00371"/>
    </source>
</evidence>
<comment type="subcellular location">
    <subcellularLocation>
        <location evidence="1">Nucleus</location>
    </subcellularLocation>
</comment>
<organism evidence="5 6">
    <name type="scientific">Parthenolecanium corni</name>
    <dbReference type="NCBI Taxonomy" id="536013"/>
    <lineage>
        <taxon>Eukaryota</taxon>
        <taxon>Metazoa</taxon>
        <taxon>Ecdysozoa</taxon>
        <taxon>Arthropoda</taxon>
        <taxon>Hexapoda</taxon>
        <taxon>Insecta</taxon>
        <taxon>Pterygota</taxon>
        <taxon>Neoptera</taxon>
        <taxon>Paraneoptera</taxon>
        <taxon>Hemiptera</taxon>
        <taxon>Sternorrhyncha</taxon>
        <taxon>Coccoidea</taxon>
        <taxon>Coccidae</taxon>
        <taxon>Parthenolecanium</taxon>
    </lineage>
</organism>
<dbReference type="PROSITE" id="PS51031">
    <property type="entry name" value="BESS"/>
    <property type="match status" value="1"/>
</dbReference>
<feature type="domain" description="MADF" evidence="3">
    <location>
        <begin position="13"/>
        <end position="98"/>
    </location>
</feature>
<dbReference type="Pfam" id="PF10545">
    <property type="entry name" value="MADF_DNA_bdg"/>
    <property type="match status" value="1"/>
</dbReference>